<proteinExistence type="predicted"/>
<dbReference type="PANTHER" id="PTHR43625">
    <property type="entry name" value="AFLATOXIN B1 ALDEHYDE REDUCTASE"/>
    <property type="match status" value="1"/>
</dbReference>
<dbReference type="SUPFAM" id="SSF51430">
    <property type="entry name" value="NAD(P)-linked oxidoreductase"/>
    <property type="match status" value="1"/>
</dbReference>
<dbReference type="InterPro" id="IPR050791">
    <property type="entry name" value="Aldo-Keto_reductase"/>
</dbReference>
<dbReference type="GO" id="GO:0005737">
    <property type="term" value="C:cytoplasm"/>
    <property type="evidence" value="ECO:0007669"/>
    <property type="project" value="TreeGrafter"/>
</dbReference>
<dbReference type="EC" id="1.1.1.-" evidence="3"/>
<dbReference type="OrthoDB" id="9804790at2"/>
<reference evidence="3 4" key="1">
    <citation type="submission" date="2019-02" db="EMBL/GenBank/DDBJ databases">
        <title>Deep-cultivation of Planctomycetes and their phenomic and genomic characterization uncovers novel biology.</title>
        <authorList>
            <person name="Wiegand S."/>
            <person name="Jogler M."/>
            <person name="Boedeker C."/>
            <person name="Pinto D."/>
            <person name="Vollmers J."/>
            <person name="Rivas-Marin E."/>
            <person name="Kohn T."/>
            <person name="Peeters S.H."/>
            <person name="Heuer A."/>
            <person name="Rast P."/>
            <person name="Oberbeckmann S."/>
            <person name="Bunk B."/>
            <person name="Jeske O."/>
            <person name="Meyerdierks A."/>
            <person name="Storesund J.E."/>
            <person name="Kallscheuer N."/>
            <person name="Luecker S."/>
            <person name="Lage O.M."/>
            <person name="Pohl T."/>
            <person name="Merkel B.J."/>
            <person name="Hornburger P."/>
            <person name="Mueller R.-W."/>
            <person name="Bruemmer F."/>
            <person name="Labrenz M."/>
            <person name="Spormann A.M."/>
            <person name="Op den Camp H."/>
            <person name="Overmann J."/>
            <person name="Amann R."/>
            <person name="Jetten M.S.M."/>
            <person name="Mascher T."/>
            <person name="Medema M.H."/>
            <person name="Devos D.P."/>
            <person name="Kaster A.-K."/>
            <person name="Ovreas L."/>
            <person name="Rohde M."/>
            <person name="Galperin M.Y."/>
            <person name="Jogler C."/>
        </authorList>
    </citation>
    <scope>NUCLEOTIDE SEQUENCE [LARGE SCALE GENOMIC DNA]</scope>
    <source>
        <strain evidence="3 4">Pan181</strain>
    </source>
</reference>
<dbReference type="CDD" id="cd19084">
    <property type="entry name" value="AKR_AKR11B1-like"/>
    <property type="match status" value="1"/>
</dbReference>
<dbReference type="InterPro" id="IPR023210">
    <property type="entry name" value="NADP_OxRdtase_dom"/>
</dbReference>
<dbReference type="Pfam" id="PF00248">
    <property type="entry name" value="Aldo_ket_red"/>
    <property type="match status" value="1"/>
</dbReference>
<dbReference type="PROSITE" id="PS51257">
    <property type="entry name" value="PROKAR_LIPOPROTEIN"/>
    <property type="match status" value="1"/>
</dbReference>
<dbReference type="RefSeq" id="WP_145248665.1">
    <property type="nucleotide sequence ID" value="NZ_CP036278.1"/>
</dbReference>
<evidence type="ECO:0000313" key="3">
    <source>
        <dbReference type="EMBL" id="QDU57464.1"/>
    </source>
</evidence>
<keyword evidence="4" id="KW-1185">Reference proteome</keyword>
<dbReference type="Gene3D" id="3.20.20.100">
    <property type="entry name" value="NADP-dependent oxidoreductase domain"/>
    <property type="match status" value="1"/>
</dbReference>
<organism evidence="3 4">
    <name type="scientific">Aeoliella mucimassa</name>
    <dbReference type="NCBI Taxonomy" id="2527972"/>
    <lineage>
        <taxon>Bacteria</taxon>
        <taxon>Pseudomonadati</taxon>
        <taxon>Planctomycetota</taxon>
        <taxon>Planctomycetia</taxon>
        <taxon>Pirellulales</taxon>
        <taxon>Lacipirellulaceae</taxon>
        <taxon>Aeoliella</taxon>
    </lineage>
</organism>
<protein>
    <submittedName>
        <fullName evidence="3">General stress protein 69</fullName>
        <ecNumber evidence="3">1.1.1.-</ecNumber>
    </submittedName>
</protein>
<sequence>MPVESRKLGTSGCSVAPIALGCYPIAGVTTLGANEADSIATIQACFDLGINHLDTAYVYGEHGESENLIRQAIAGRRDEVVIATKGGIHFESGSMVNDARPETLLRECDESLQRLGTDRVELYYLHSPDRERPIEESAAAIAKLIEQGKVLSAGLSNATPEEMEAFHAVCPLSMVQLPYNMLQRGIEQRTVPWCQENGIGIAVYWALMKGLLAGKLPRDGQLAEGDSRRKYPMFQGEEYRKNLDFVDRLREIAEPVGLSVAQLVVAWTIRQPGITVALCGAKRAYQITETAVAQQVELTPEVLQAIDDALAERGEALTNRQFE</sequence>
<dbReference type="KEGG" id="amuc:Pan181_36800"/>
<evidence type="ECO:0000313" key="4">
    <source>
        <dbReference type="Proteomes" id="UP000315750"/>
    </source>
</evidence>
<dbReference type="PANTHER" id="PTHR43625:SF40">
    <property type="entry name" value="ALDO-KETO REDUCTASE YAKC [NADP(+)]"/>
    <property type="match status" value="1"/>
</dbReference>
<name>A0A518ARX0_9BACT</name>
<dbReference type="GO" id="GO:0016491">
    <property type="term" value="F:oxidoreductase activity"/>
    <property type="evidence" value="ECO:0007669"/>
    <property type="project" value="UniProtKB-KW"/>
</dbReference>
<keyword evidence="1 3" id="KW-0560">Oxidoreductase</keyword>
<dbReference type="AlphaFoldDB" id="A0A518ARX0"/>
<dbReference type="InterPro" id="IPR020471">
    <property type="entry name" value="AKR"/>
</dbReference>
<feature type="domain" description="NADP-dependent oxidoreductase" evidence="2">
    <location>
        <begin position="20"/>
        <end position="309"/>
    </location>
</feature>
<gene>
    <name evidence="3" type="primary">yhdN_2</name>
    <name evidence="3" type="ORF">Pan181_36800</name>
</gene>
<dbReference type="InterPro" id="IPR036812">
    <property type="entry name" value="NAD(P)_OxRdtase_dom_sf"/>
</dbReference>
<dbReference type="PRINTS" id="PR00069">
    <property type="entry name" value="ALDKETRDTASE"/>
</dbReference>
<accession>A0A518ARX0</accession>
<evidence type="ECO:0000259" key="2">
    <source>
        <dbReference type="Pfam" id="PF00248"/>
    </source>
</evidence>
<dbReference type="EMBL" id="CP036278">
    <property type="protein sequence ID" value="QDU57464.1"/>
    <property type="molecule type" value="Genomic_DNA"/>
</dbReference>
<evidence type="ECO:0000256" key="1">
    <source>
        <dbReference type="ARBA" id="ARBA00023002"/>
    </source>
</evidence>
<dbReference type="Proteomes" id="UP000315750">
    <property type="component" value="Chromosome"/>
</dbReference>